<evidence type="ECO:0000259" key="7">
    <source>
        <dbReference type="Pfam" id="PF22624"/>
    </source>
</evidence>
<dbReference type="RefSeq" id="WP_101302207.1">
    <property type="nucleotide sequence ID" value="NZ_CP025197.1"/>
</dbReference>
<dbReference type="GO" id="GO:0000287">
    <property type="term" value="F:magnesium ion binding"/>
    <property type="evidence" value="ECO:0007669"/>
    <property type="project" value="InterPro"/>
</dbReference>
<dbReference type="InterPro" id="IPR004568">
    <property type="entry name" value="Ppantetheine-prot_Trfase_dom"/>
</dbReference>
<dbReference type="InterPro" id="IPR050559">
    <property type="entry name" value="P-Pant_transferase_sf"/>
</dbReference>
<evidence type="ECO:0000256" key="3">
    <source>
        <dbReference type="ARBA" id="ARBA00022679"/>
    </source>
</evidence>
<feature type="domain" description="4'-phosphopantetheinyl transferase" evidence="6">
    <location>
        <begin position="104"/>
        <end position="205"/>
    </location>
</feature>
<dbReference type="GO" id="GO:0019878">
    <property type="term" value="P:lysine biosynthetic process via aminoadipic acid"/>
    <property type="evidence" value="ECO:0007669"/>
    <property type="project" value="TreeGrafter"/>
</dbReference>
<dbReference type="InterPro" id="IPR055066">
    <property type="entry name" value="AASDHPPT_N"/>
</dbReference>
<comment type="similarity">
    <text evidence="2">Belongs to the P-Pant transferase superfamily. Gsp/Sfp/HetI/AcpT family.</text>
</comment>
<keyword evidence="10" id="KW-1185">Reference proteome</keyword>
<reference evidence="8 10" key="1">
    <citation type="submission" date="2017-12" db="EMBL/GenBank/DDBJ databases">
        <title>Complete genome sequence of Herbivorax saccincola GGR1, a novel Cellulosome-producing hydrolytic bacterium in a thermophilic biogas plant, established by Illumina and Nanopore MinION sequencing.</title>
        <authorList>
            <person name="Pechtl A."/>
            <person name="Ruckert C."/>
            <person name="Koeck D.E."/>
            <person name="Maus I."/>
            <person name="Winkler A."/>
            <person name="Kalinowski J."/>
            <person name="Puhler A."/>
            <person name="Schwarz W.W."/>
            <person name="Zverlov V.V."/>
            <person name="Schluter A."/>
            <person name="Liebl W."/>
        </authorList>
    </citation>
    <scope>NUCLEOTIDE SEQUENCE [LARGE SCALE GENOMIC DNA]</scope>
    <source>
        <strain evidence="8">GGR1</strain>
        <strain evidence="10">SR1</strain>
    </source>
</reference>
<protein>
    <submittedName>
        <fullName evidence="8">4'-phosphopantetheinyl transferase sfp</fullName>
        <ecNumber evidence="8">2.7.8.-</ecNumber>
    </submittedName>
</protein>
<dbReference type="SUPFAM" id="SSF56214">
    <property type="entry name" value="4'-phosphopantetheinyl transferase"/>
    <property type="match status" value="2"/>
</dbReference>
<dbReference type="GO" id="GO:0008897">
    <property type="term" value="F:holo-[acyl-carrier-protein] synthase activity"/>
    <property type="evidence" value="ECO:0007669"/>
    <property type="project" value="InterPro"/>
</dbReference>
<feature type="domain" description="4'-phosphopantetheinyl transferase N-terminal" evidence="7">
    <location>
        <begin position="18"/>
        <end position="100"/>
    </location>
</feature>
<dbReference type="GO" id="GO:0006633">
    <property type="term" value="P:fatty acid biosynthetic process"/>
    <property type="evidence" value="ECO:0007669"/>
    <property type="project" value="InterPro"/>
</dbReference>
<evidence type="ECO:0000256" key="2">
    <source>
        <dbReference type="ARBA" id="ARBA00010990"/>
    </source>
</evidence>
<dbReference type="OrthoDB" id="9808281at2"/>
<comment type="cofactor">
    <cofactor evidence="1">
        <name>Mg(2+)</name>
        <dbReference type="ChEBI" id="CHEBI:18420"/>
    </cofactor>
</comment>
<accession>A0A2K9E2U5</accession>
<dbReference type="InterPro" id="IPR008278">
    <property type="entry name" value="4-PPantetheinyl_Trfase_dom"/>
</dbReference>
<dbReference type="InterPro" id="IPR037143">
    <property type="entry name" value="4-PPantetheinyl_Trfase_dom_sf"/>
</dbReference>
<dbReference type="Proteomes" id="UP000233534">
    <property type="component" value="Chromosome"/>
</dbReference>
<dbReference type="AlphaFoldDB" id="A0A2K9E2U5"/>
<dbReference type="EC" id="2.7.8.-" evidence="8"/>
<dbReference type="Pfam" id="PF01648">
    <property type="entry name" value="ACPS"/>
    <property type="match status" value="1"/>
</dbReference>
<evidence type="ECO:0000259" key="6">
    <source>
        <dbReference type="Pfam" id="PF01648"/>
    </source>
</evidence>
<dbReference type="Gene3D" id="3.90.470.20">
    <property type="entry name" value="4'-phosphopantetheinyl transferase domain"/>
    <property type="match status" value="2"/>
</dbReference>
<dbReference type="Proteomes" id="UP000239720">
    <property type="component" value="Unassembled WGS sequence"/>
</dbReference>
<dbReference type="EMBL" id="NEMB01000003">
    <property type="protein sequence ID" value="PQQ67965.1"/>
    <property type="molecule type" value="Genomic_DNA"/>
</dbReference>
<proteinExistence type="inferred from homology"/>
<dbReference type="KEGG" id="hsc:HVS_10910"/>
<gene>
    <name evidence="8" type="primary">sfp</name>
    <name evidence="9" type="ORF">B9R14_15140</name>
    <name evidence="8" type="ORF">HVS_10910</name>
</gene>
<evidence type="ECO:0000313" key="11">
    <source>
        <dbReference type="Proteomes" id="UP000239720"/>
    </source>
</evidence>
<reference evidence="9 11" key="2">
    <citation type="journal article" date="2018" name="Syst. Appl. Microbiol.">
        <title>Characterization and high-quality draft genome sequence of Herbivorax saccincola A7, an anaerobic, alkaliphilic, thermophilic, cellulolytic, and xylanolytic bacterium.</title>
        <authorList>
            <person name="Aikawa S."/>
            <person name="Baramee S."/>
            <person name="Sermsathanaswadi J."/>
            <person name="Thianheng P."/>
            <person name="Tachaapaikoon C."/>
            <person name="Shikata A."/>
            <person name="Waeonukul R."/>
            <person name="Pason P."/>
            <person name="Ratanakhanokchai K."/>
            <person name="Kosugi A."/>
        </authorList>
    </citation>
    <scope>NUCLEOTIDE SEQUENCE [LARGE SCALE GENOMIC DNA]</scope>
    <source>
        <strain evidence="9 11">A7</strain>
    </source>
</reference>
<evidence type="ECO:0000256" key="5">
    <source>
        <dbReference type="ARBA" id="ARBA00022842"/>
    </source>
</evidence>
<sequence length="252" mass="30007">MLEVYAVELKNEVDKNLYEKALCYIPEKKEKKIKRFLRYEDSLKTLIGEVLIRKIIMTKLKLANDEIILKTNEFGKPYLENYDEFHFNISHSGKWVVCAVSDKPVGIDVEKIKDINIKIADRFFSKEEAEDLYKKEESERLKYFFDLWTLKESYIKADGRGLNIPLDSFSFKIKDEEIIFETQNNLKNCFFKRYKIDHHYRLSICSLTPKFPKTIQMDEGEYLLSEFLSLCEDFSKKGEKQNYKSYQRNNGN</sequence>
<keyword evidence="4" id="KW-0479">Metal-binding</keyword>
<keyword evidence="5" id="KW-0460">Magnesium</keyword>
<dbReference type="PANTHER" id="PTHR12215">
    <property type="entry name" value="PHOSPHOPANTETHEINE TRANSFERASE"/>
    <property type="match status" value="1"/>
</dbReference>
<evidence type="ECO:0000313" key="9">
    <source>
        <dbReference type="EMBL" id="PQQ67965.1"/>
    </source>
</evidence>
<name>A0A2K9E2U5_9FIRM</name>
<dbReference type="Pfam" id="PF22624">
    <property type="entry name" value="AASDHPPT_N"/>
    <property type="match status" value="1"/>
</dbReference>
<evidence type="ECO:0000256" key="4">
    <source>
        <dbReference type="ARBA" id="ARBA00022723"/>
    </source>
</evidence>
<dbReference type="NCBIfam" id="TIGR00556">
    <property type="entry name" value="pantethn_trn"/>
    <property type="match status" value="1"/>
</dbReference>
<dbReference type="GO" id="GO:0005829">
    <property type="term" value="C:cytosol"/>
    <property type="evidence" value="ECO:0007669"/>
    <property type="project" value="TreeGrafter"/>
</dbReference>
<keyword evidence="3 8" id="KW-0808">Transferase</keyword>
<evidence type="ECO:0000313" key="10">
    <source>
        <dbReference type="Proteomes" id="UP000233534"/>
    </source>
</evidence>
<organism evidence="8 10">
    <name type="scientific">Acetivibrio saccincola</name>
    <dbReference type="NCBI Taxonomy" id="1677857"/>
    <lineage>
        <taxon>Bacteria</taxon>
        <taxon>Bacillati</taxon>
        <taxon>Bacillota</taxon>
        <taxon>Clostridia</taxon>
        <taxon>Eubacteriales</taxon>
        <taxon>Oscillospiraceae</taxon>
        <taxon>Acetivibrio</taxon>
    </lineage>
</organism>
<evidence type="ECO:0000313" key="8">
    <source>
        <dbReference type="EMBL" id="AUG58077.1"/>
    </source>
</evidence>
<dbReference type="PANTHER" id="PTHR12215:SF10">
    <property type="entry name" value="L-AMINOADIPATE-SEMIALDEHYDE DEHYDROGENASE-PHOSPHOPANTETHEINYL TRANSFERASE"/>
    <property type="match status" value="1"/>
</dbReference>
<dbReference type="EMBL" id="CP025197">
    <property type="protein sequence ID" value="AUG58077.1"/>
    <property type="molecule type" value="Genomic_DNA"/>
</dbReference>
<evidence type="ECO:0000256" key="1">
    <source>
        <dbReference type="ARBA" id="ARBA00001946"/>
    </source>
</evidence>